<evidence type="ECO:0000256" key="4">
    <source>
        <dbReference type="ARBA" id="ARBA00023163"/>
    </source>
</evidence>
<evidence type="ECO:0000313" key="8">
    <source>
        <dbReference type="EMBL" id="KAG2187995.1"/>
    </source>
</evidence>
<keyword evidence="3" id="KW-0805">Transcription regulation</keyword>
<evidence type="ECO:0000259" key="7">
    <source>
        <dbReference type="Pfam" id="PF22329"/>
    </source>
</evidence>
<comment type="similarity">
    <text evidence="2">Belongs to the ETT1 family.</text>
</comment>
<sequence>MAPADKKRPRGLKGVAAQKAAKKSKIENEDDKTQTVILDKEVEEGDELGEVTALYESAKEKSAMGESTDVVLPLLRGTIHECDRILRNWEAEEPIPASFHLTYGSALFDLGTMLDDKELNSFLDAAKERLDIGFDTLKELDTLEESDKKTESKLRIAMAKLILSNAREADENAKEVHSSIVKGLDHLKQAVSSGLLSADDILEAINIAQTNADFQDVLQNMQPLNDWAQEQYTKLLNDDKENVVALSGMGNCHLTLANYWLGKVDTLDDEESDTKTELKEEETKAAEQLKKGIDYYKRVLSVPEIDLEVKGDNTINLAEALINLANVTIDEEEQQKKYQEAVTLLSEFKEQTGVELPEELDSFVEEWNAQ</sequence>
<dbReference type="GO" id="GO:0005634">
    <property type="term" value="C:nucleus"/>
    <property type="evidence" value="ECO:0007669"/>
    <property type="project" value="UniProtKB-SubCell"/>
</dbReference>
<protein>
    <recommendedName>
        <fullName evidence="7">Negative regulator of ofd1 C-terminal domain-containing protein</fullName>
    </recommendedName>
</protein>
<dbReference type="GO" id="GO:2000640">
    <property type="term" value="P:positive regulation of SREBP signaling pathway"/>
    <property type="evidence" value="ECO:0007669"/>
    <property type="project" value="TreeGrafter"/>
</dbReference>
<evidence type="ECO:0000256" key="3">
    <source>
        <dbReference type="ARBA" id="ARBA00023015"/>
    </source>
</evidence>
<feature type="region of interest" description="Disordered" evidence="6">
    <location>
        <begin position="1"/>
        <end position="30"/>
    </location>
</feature>
<dbReference type="Pfam" id="PF22329">
    <property type="entry name" value="Nro1_C"/>
    <property type="match status" value="1"/>
</dbReference>
<dbReference type="Gene3D" id="1.25.40.10">
    <property type="entry name" value="Tetratricopeptide repeat domain"/>
    <property type="match status" value="1"/>
</dbReference>
<dbReference type="InterPro" id="IPR011990">
    <property type="entry name" value="TPR-like_helical_dom_sf"/>
</dbReference>
<dbReference type="InterPro" id="IPR055243">
    <property type="entry name" value="Nro1_C"/>
</dbReference>
<dbReference type="Pfam" id="PF12753">
    <property type="entry name" value="Nro1"/>
    <property type="match status" value="1"/>
</dbReference>
<dbReference type="PANTHER" id="PTHR28290:SF1">
    <property type="entry name" value="ENHANCER OF TRANSLATION TERMINATION 1"/>
    <property type="match status" value="1"/>
</dbReference>
<evidence type="ECO:0000256" key="1">
    <source>
        <dbReference type="ARBA" id="ARBA00004123"/>
    </source>
</evidence>
<keyword evidence="4" id="KW-0804">Transcription</keyword>
<gene>
    <name evidence="8" type="ORF">INT44_000745</name>
</gene>
<evidence type="ECO:0000256" key="2">
    <source>
        <dbReference type="ARBA" id="ARBA00007273"/>
    </source>
</evidence>
<dbReference type="EMBL" id="JAEPRA010000002">
    <property type="protein sequence ID" value="KAG2187995.1"/>
    <property type="molecule type" value="Genomic_DNA"/>
</dbReference>
<organism evidence="8 9">
    <name type="scientific">Umbelopsis vinacea</name>
    <dbReference type="NCBI Taxonomy" id="44442"/>
    <lineage>
        <taxon>Eukaryota</taxon>
        <taxon>Fungi</taxon>
        <taxon>Fungi incertae sedis</taxon>
        <taxon>Mucoromycota</taxon>
        <taxon>Mucoromycotina</taxon>
        <taxon>Umbelopsidomycetes</taxon>
        <taxon>Umbelopsidales</taxon>
        <taxon>Umbelopsidaceae</taxon>
        <taxon>Umbelopsis</taxon>
    </lineage>
</organism>
<keyword evidence="9" id="KW-1185">Reference proteome</keyword>
<reference evidence="8" key="1">
    <citation type="submission" date="2020-12" db="EMBL/GenBank/DDBJ databases">
        <title>Metabolic potential, ecology and presence of endohyphal bacteria is reflected in genomic diversity of Mucoromycotina.</title>
        <authorList>
            <person name="Muszewska A."/>
            <person name="Okrasinska A."/>
            <person name="Steczkiewicz K."/>
            <person name="Drgas O."/>
            <person name="Orlowska M."/>
            <person name="Perlinska-Lenart U."/>
            <person name="Aleksandrzak-Piekarczyk T."/>
            <person name="Szatraj K."/>
            <person name="Zielenkiewicz U."/>
            <person name="Pilsyk S."/>
            <person name="Malc E."/>
            <person name="Mieczkowski P."/>
            <person name="Kruszewska J.S."/>
            <person name="Biernat P."/>
            <person name="Pawlowska J."/>
        </authorList>
    </citation>
    <scope>NUCLEOTIDE SEQUENCE</scope>
    <source>
        <strain evidence="8">WA0000051536</strain>
    </source>
</reference>
<dbReference type="OrthoDB" id="5598057at2759"/>
<evidence type="ECO:0000313" key="9">
    <source>
        <dbReference type="Proteomes" id="UP000612746"/>
    </source>
</evidence>
<proteinExistence type="inferred from homology"/>
<dbReference type="PANTHER" id="PTHR28290">
    <property type="entry name" value="ENHANCER OF TRANSLATION TERMINATION 1"/>
    <property type="match status" value="1"/>
</dbReference>
<name>A0A8H7Q9V7_9FUNG</name>
<accession>A0A8H7Q9V7</accession>
<dbReference type="InterPro" id="IPR024318">
    <property type="entry name" value="Nro1/ETT1"/>
</dbReference>
<comment type="caution">
    <text evidence="8">The sequence shown here is derived from an EMBL/GenBank/DDBJ whole genome shotgun (WGS) entry which is preliminary data.</text>
</comment>
<evidence type="ECO:0000256" key="5">
    <source>
        <dbReference type="ARBA" id="ARBA00023242"/>
    </source>
</evidence>
<keyword evidence="5" id="KW-0539">Nucleus</keyword>
<evidence type="ECO:0000256" key="6">
    <source>
        <dbReference type="SAM" id="MobiDB-lite"/>
    </source>
</evidence>
<feature type="domain" description="Negative regulator of ofd1 C-terminal" evidence="7">
    <location>
        <begin position="249"/>
        <end position="365"/>
    </location>
</feature>
<comment type="subcellular location">
    <subcellularLocation>
        <location evidence="1">Nucleus</location>
    </subcellularLocation>
</comment>
<dbReference type="Proteomes" id="UP000612746">
    <property type="component" value="Unassembled WGS sequence"/>
</dbReference>
<dbReference type="AlphaFoldDB" id="A0A8H7Q9V7"/>